<evidence type="ECO:0000313" key="2">
    <source>
        <dbReference type="Proteomes" id="UP000077013"/>
    </source>
</evidence>
<accession>A0A167JVC7</accession>
<evidence type="ECO:0000313" key="1">
    <source>
        <dbReference type="EMBL" id="OAB81109.1"/>
    </source>
</evidence>
<organism evidence="1 2">
    <name type="scientific">Cochleicola gelatinilyticus</name>
    <dbReference type="NCBI Taxonomy" id="1763537"/>
    <lineage>
        <taxon>Bacteria</taxon>
        <taxon>Pseudomonadati</taxon>
        <taxon>Bacteroidota</taxon>
        <taxon>Flavobacteriia</taxon>
        <taxon>Flavobacteriales</taxon>
        <taxon>Flavobacteriaceae</taxon>
        <taxon>Cochleicola</taxon>
    </lineage>
</organism>
<protein>
    <submittedName>
        <fullName evidence="1">Uncharacterized protein</fullName>
    </submittedName>
</protein>
<name>A0A167JVC7_9FLAO</name>
<proteinExistence type="predicted"/>
<dbReference type="EMBL" id="LRXL01000018">
    <property type="protein sequence ID" value="OAB81109.1"/>
    <property type="molecule type" value="Genomic_DNA"/>
</dbReference>
<dbReference type="AlphaFoldDB" id="A0A167JVC7"/>
<keyword evidence="2" id="KW-1185">Reference proteome</keyword>
<reference evidence="1 2" key="1">
    <citation type="submission" date="2016-02" db="EMBL/GenBank/DDBJ databases">
        <title>Ulvibacter sp. LPB0005, isolated from Thais luteostoma.</title>
        <authorList>
            <person name="Shin S.-K."/>
            <person name="Yi H."/>
        </authorList>
    </citation>
    <scope>NUCLEOTIDE SEQUENCE [LARGE SCALE GENOMIC DNA]</scope>
    <source>
        <strain evidence="1 2">LPB0005</strain>
    </source>
</reference>
<sequence>MHPLKQGLDVGFGALKFGSIFFSNFFSKKVVGLKKGCTFAAAKTGIVFEVLVFEIPAKFFLNFY</sequence>
<gene>
    <name evidence="1" type="ORF">ULVI_01815</name>
</gene>
<dbReference type="Proteomes" id="UP000077013">
    <property type="component" value="Unassembled WGS sequence"/>
</dbReference>
<comment type="caution">
    <text evidence="1">The sequence shown here is derived from an EMBL/GenBank/DDBJ whole genome shotgun (WGS) entry which is preliminary data.</text>
</comment>